<dbReference type="InterPro" id="IPR011013">
    <property type="entry name" value="Gal_mutarotase_sf_dom"/>
</dbReference>
<dbReference type="InterPro" id="IPR011330">
    <property type="entry name" value="Glyco_hydro/deAcase_b/a-brl"/>
</dbReference>
<reference evidence="5 6" key="1">
    <citation type="journal article" date="2019" name="Nat. Med.">
        <title>A library of human gut bacterial isolates paired with longitudinal multiomics data enables mechanistic microbiome research.</title>
        <authorList>
            <person name="Poyet M."/>
            <person name="Groussin M."/>
            <person name="Gibbons S.M."/>
            <person name="Avila-Pacheco J."/>
            <person name="Jiang X."/>
            <person name="Kearney S.M."/>
            <person name="Perrotta A.R."/>
            <person name="Berdy B."/>
            <person name="Zhao S."/>
            <person name="Lieberman T.D."/>
            <person name="Swanson P.K."/>
            <person name="Smith M."/>
            <person name="Roesemann S."/>
            <person name="Alexander J.E."/>
            <person name="Rich S.A."/>
            <person name="Livny J."/>
            <person name="Vlamakis H."/>
            <person name="Clish C."/>
            <person name="Bullock K."/>
            <person name="Deik A."/>
            <person name="Scott J."/>
            <person name="Pierce K.A."/>
            <person name="Xavier R.J."/>
            <person name="Alm E.J."/>
        </authorList>
    </citation>
    <scope>NUCLEOTIDE SEQUENCE [LARGE SCALE GENOMIC DNA]</scope>
    <source>
        <strain evidence="5 6">BIOML-A198</strain>
    </source>
</reference>
<dbReference type="Gene3D" id="2.70.98.30">
    <property type="entry name" value="Golgi alpha-mannosidase II, domain 4"/>
    <property type="match status" value="1"/>
</dbReference>
<dbReference type="SUPFAM" id="SSF88688">
    <property type="entry name" value="Families 57/38 glycoside transferase middle domain"/>
    <property type="match status" value="1"/>
</dbReference>
<protein>
    <submittedName>
        <fullName evidence="5">Alpha-mannosidase</fullName>
    </submittedName>
</protein>
<evidence type="ECO:0000256" key="2">
    <source>
        <dbReference type="ARBA" id="ARBA00022723"/>
    </source>
</evidence>
<proteinExistence type="inferred from homology"/>
<dbReference type="InterPro" id="IPR028995">
    <property type="entry name" value="Glyco_hydro_57/38_cen_sf"/>
</dbReference>
<evidence type="ECO:0000256" key="1">
    <source>
        <dbReference type="ARBA" id="ARBA00009792"/>
    </source>
</evidence>
<dbReference type="Gene3D" id="2.60.40.2210">
    <property type="match status" value="1"/>
</dbReference>
<dbReference type="InterPro" id="IPR037094">
    <property type="entry name" value="Glyco_hydro_38_cen_sf"/>
</dbReference>
<dbReference type="PANTHER" id="PTHR46017:SF2">
    <property type="entry name" value="MANNOSYLGLYCERATE HYDROLASE"/>
    <property type="match status" value="1"/>
</dbReference>
<dbReference type="SMART" id="SM00872">
    <property type="entry name" value="Alpha-mann_mid"/>
    <property type="match status" value="1"/>
</dbReference>
<dbReference type="InterPro" id="IPR027291">
    <property type="entry name" value="Glyco_hydro_38_N_sf"/>
</dbReference>
<comment type="caution">
    <text evidence="5">The sequence shown here is derived from an EMBL/GenBank/DDBJ whole genome shotgun (WGS) entry which is preliminary data.</text>
</comment>
<dbReference type="InterPro" id="IPR011682">
    <property type="entry name" value="Glyco_hydro_38_C"/>
</dbReference>
<keyword evidence="3" id="KW-0378">Hydrolase</keyword>
<dbReference type="GO" id="GO:0004559">
    <property type="term" value="F:alpha-mannosidase activity"/>
    <property type="evidence" value="ECO:0007669"/>
    <property type="project" value="InterPro"/>
</dbReference>
<name>A0A6A8SME0_9FIRM</name>
<dbReference type="GeneID" id="60057753"/>
<dbReference type="InterPro" id="IPR015341">
    <property type="entry name" value="Glyco_hydro_38_cen"/>
</dbReference>
<dbReference type="Gene3D" id="1.20.1270.50">
    <property type="entry name" value="Glycoside hydrolase family 38, central domain"/>
    <property type="match status" value="1"/>
</dbReference>
<dbReference type="Pfam" id="PF17677">
    <property type="entry name" value="Glyco_hydro38C2"/>
    <property type="match status" value="1"/>
</dbReference>
<dbReference type="Pfam" id="PF09261">
    <property type="entry name" value="Alpha-mann_mid"/>
    <property type="match status" value="1"/>
</dbReference>
<dbReference type="SUPFAM" id="SSF74650">
    <property type="entry name" value="Galactose mutarotase-like"/>
    <property type="match status" value="1"/>
</dbReference>
<dbReference type="AlphaFoldDB" id="A0A6A8SME0"/>
<organism evidence="5 6">
    <name type="scientific">Turicibacter sanguinis</name>
    <dbReference type="NCBI Taxonomy" id="154288"/>
    <lineage>
        <taxon>Bacteria</taxon>
        <taxon>Bacillati</taxon>
        <taxon>Bacillota</taxon>
        <taxon>Erysipelotrichia</taxon>
        <taxon>Erysipelotrichales</taxon>
        <taxon>Turicibacteraceae</taxon>
        <taxon>Turicibacter</taxon>
    </lineage>
</organism>
<accession>A0A6A8SME0</accession>
<dbReference type="Gene3D" id="2.60.40.2220">
    <property type="match status" value="1"/>
</dbReference>
<dbReference type="RefSeq" id="WP_006783984.1">
    <property type="nucleotide sequence ID" value="NZ_CABJBH010000001.1"/>
</dbReference>
<keyword evidence="2" id="KW-0479">Metal-binding</keyword>
<dbReference type="PANTHER" id="PTHR46017">
    <property type="entry name" value="ALPHA-MANNOSIDASE 2C1"/>
    <property type="match status" value="1"/>
</dbReference>
<evidence type="ECO:0000256" key="3">
    <source>
        <dbReference type="ARBA" id="ARBA00022801"/>
    </source>
</evidence>
<dbReference type="GO" id="GO:0009313">
    <property type="term" value="P:oligosaccharide catabolic process"/>
    <property type="evidence" value="ECO:0007669"/>
    <property type="project" value="TreeGrafter"/>
</dbReference>
<dbReference type="InterPro" id="IPR041147">
    <property type="entry name" value="GH38_C"/>
</dbReference>
<dbReference type="Pfam" id="PF07748">
    <property type="entry name" value="Glyco_hydro_38C"/>
    <property type="match status" value="1"/>
</dbReference>
<dbReference type="CDD" id="cd10814">
    <property type="entry name" value="GH38N_AMII_SpGH38_like"/>
    <property type="match status" value="1"/>
</dbReference>
<dbReference type="Proteomes" id="UP000487649">
    <property type="component" value="Unassembled WGS sequence"/>
</dbReference>
<evidence type="ECO:0000313" key="5">
    <source>
        <dbReference type="EMBL" id="MTK22132.1"/>
    </source>
</evidence>
<dbReference type="Gene3D" id="3.20.110.10">
    <property type="entry name" value="Glycoside hydrolase 38, N terminal domain"/>
    <property type="match status" value="1"/>
</dbReference>
<gene>
    <name evidence="5" type="ORF">GMA92_12000</name>
</gene>
<dbReference type="GO" id="GO:0046872">
    <property type="term" value="F:metal ion binding"/>
    <property type="evidence" value="ECO:0007669"/>
    <property type="project" value="UniProtKB-KW"/>
</dbReference>
<dbReference type="GO" id="GO:0006013">
    <property type="term" value="P:mannose metabolic process"/>
    <property type="evidence" value="ECO:0007669"/>
    <property type="project" value="InterPro"/>
</dbReference>
<sequence>MKTAHIISHSHWDREWYLPYEKHHMLLIEFMDTLINTLETDPDYKSFHLDGQTLLIEDYLQVRPENKERLKKLIEAKRIHVGPWFILQDEFLTSSEANIRNLQMGHDLAREYGEVCKVGYFPDSFGNMGQAPQILKKAGIETAVFGRGVKPTGFNNEVSDNDAYESPYSEMYWESEDGSKVLAILFANWYSNGLEVPVDKEEAKKYWEKKLADATKYASTPHLLFMNGCDHQPVQTDLSQAIKTAQELYPDVEFKHSNFEEYIEALHEKLADDMTTITGELRSQQTDGWYTLANTASARIYIKQMNAKCQMMLEKMAEPLATIAHKEGKPYPHHLFKYAWKLLMENHPHDSICGCSVDEVHREMVTRFEKVQSVAKHIIDESMDYLVSQINTMAFKKENQEVKPFVIANTSGWNRSGVVETELEVAKMYFSEGPVVEVVKQMHERQLPTYEVVDVHGNKIPATIEVLPNAFNYDLPKDRFRQPYIAKRVKVTLEVQEIPAFGYESFALVETKEVKEGESSLIQENLTVETPFMTVHFNENGSLRIFDKATEKTYDNFGIFEDCGDIGNEYIHFMPKDDTPITTRESVANIEVVEDQSYRTVVKVSHTLMIPSKANEILDQEIQDLVEFKYRKASRGEELIPFEIETLYTIERQNRVIKAVTKFNNQALDHRLRVLFETNIDTPYHYADSIFEVAKRETFPHAVWENPCNAQHQQAFINVHDETAGVTIANKGLNEYEVLGQQSNTIAVTLHRGVRELGDWGVFLTPDAQCLGEHEVEFAIILHGDAKSRYQSYTEAYQYQVDWLSAGLPVQEGALSSTYQFLKGEYLEVVPSALKVSTSNNELITRWYNVSNEEAMLKLETEDTLYKTDLLEEEHLEKTTSEMKLHKKEILTLAHLS</sequence>
<comment type="similarity">
    <text evidence="1">Belongs to the glycosyl hydrolase 38 family.</text>
</comment>
<keyword evidence="4" id="KW-0326">Glycosidase</keyword>
<dbReference type="Pfam" id="PF01074">
    <property type="entry name" value="Glyco_hydro_38N"/>
    <property type="match status" value="1"/>
</dbReference>
<dbReference type="InterPro" id="IPR000602">
    <property type="entry name" value="Glyco_hydro_38_N"/>
</dbReference>
<evidence type="ECO:0000256" key="4">
    <source>
        <dbReference type="ARBA" id="ARBA00023295"/>
    </source>
</evidence>
<evidence type="ECO:0000313" key="6">
    <source>
        <dbReference type="Proteomes" id="UP000487649"/>
    </source>
</evidence>
<dbReference type="Pfam" id="PF18438">
    <property type="entry name" value="Glyco_hydro_38"/>
    <property type="match status" value="1"/>
</dbReference>
<dbReference type="GO" id="GO:0030246">
    <property type="term" value="F:carbohydrate binding"/>
    <property type="evidence" value="ECO:0007669"/>
    <property type="project" value="InterPro"/>
</dbReference>
<dbReference type="SUPFAM" id="SSF88713">
    <property type="entry name" value="Glycoside hydrolase/deacetylase"/>
    <property type="match status" value="1"/>
</dbReference>
<dbReference type="InterPro" id="IPR041509">
    <property type="entry name" value="GH38_beta-1"/>
</dbReference>
<dbReference type="EMBL" id="WMQE01000030">
    <property type="protein sequence ID" value="MTK22132.1"/>
    <property type="molecule type" value="Genomic_DNA"/>
</dbReference>